<evidence type="ECO:0000313" key="1">
    <source>
        <dbReference type="EMBL" id="MBX57138.1"/>
    </source>
</evidence>
<dbReference type="EMBL" id="GGEC01076654">
    <property type="protein sequence ID" value="MBX57138.1"/>
    <property type="molecule type" value="Transcribed_RNA"/>
</dbReference>
<organism evidence="1">
    <name type="scientific">Rhizophora mucronata</name>
    <name type="common">Asiatic mangrove</name>
    <dbReference type="NCBI Taxonomy" id="61149"/>
    <lineage>
        <taxon>Eukaryota</taxon>
        <taxon>Viridiplantae</taxon>
        <taxon>Streptophyta</taxon>
        <taxon>Embryophyta</taxon>
        <taxon>Tracheophyta</taxon>
        <taxon>Spermatophyta</taxon>
        <taxon>Magnoliopsida</taxon>
        <taxon>eudicotyledons</taxon>
        <taxon>Gunneridae</taxon>
        <taxon>Pentapetalae</taxon>
        <taxon>rosids</taxon>
        <taxon>fabids</taxon>
        <taxon>Malpighiales</taxon>
        <taxon>Rhizophoraceae</taxon>
        <taxon>Rhizophora</taxon>
    </lineage>
</organism>
<sequence length="42" mass="4808">MSFSFYLSGTFYLQYGENLTEFPLRKTAAILSLYLLVVVLVV</sequence>
<protein>
    <submittedName>
        <fullName evidence="1">Uncharacterized protein</fullName>
    </submittedName>
</protein>
<name>A0A2P2PQX5_RHIMU</name>
<accession>A0A2P2PQX5</accession>
<reference evidence="1" key="1">
    <citation type="submission" date="2018-02" db="EMBL/GenBank/DDBJ databases">
        <title>Rhizophora mucronata_Transcriptome.</title>
        <authorList>
            <person name="Meera S.P."/>
            <person name="Sreeshan A."/>
            <person name="Augustine A."/>
        </authorList>
    </citation>
    <scope>NUCLEOTIDE SEQUENCE</scope>
    <source>
        <tissue evidence="1">Leaf</tissue>
    </source>
</reference>
<dbReference type="AlphaFoldDB" id="A0A2P2PQX5"/>
<proteinExistence type="predicted"/>